<organism evidence="3 4">
    <name type="scientific">Aquirufa regiilacus</name>
    <dbReference type="NCBI Taxonomy" id="3024868"/>
    <lineage>
        <taxon>Bacteria</taxon>
        <taxon>Pseudomonadati</taxon>
        <taxon>Bacteroidota</taxon>
        <taxon>Cytophagia</taxon>
        <taxon>Cytophagales</taxon>
        <taxon>Flectobacillaceae</taxon>
        <taxon>Aquirufa</taxon>
    </lineage>
</organism>
<evidence type="ECO:0000256" key="1">
    <source>
        <dbReference type="SAM" id="Phobius"/>
    </source>
</evidence>
<name>A0ABU3TTZ7_9BACT</name>
<evidence type="ECO:0000313" key="3">
    <source>
        <dbReference type="EMBL" id="MDU0809327.1"/>
    </source>
</evidence>
<proteinExistence type="predicted"/>
<accession>A0ABU3TTZ7</accession>
<dbReference type="Pfam" id="PF12158">
    <property type="entry name" value="DUF3592"/>
    <property type="match status" value="1"/>
</dbReference>
<keyword evidence="4" id="KW-1185">Reference proteome</keyword>
<keyword evidence="1" id="KW-0812">Transmembrane</keyword>
<dbReference type="Proteomes" id="UP001249959">
    <property type="component" value="Unassembled WGS sequence"/>
</dbReference>
<feature type="transmembrane region" description="Helical" evidence="1">
    <location>
        <begin position="135"/>
        <end position="154"/>
    </location>
</feature>
<evidence type="ECO:0000259" key="2">
    <source>
        <dbReference type="Pfam" id="PF12158"/>
    </source>
</evidence>
<gene>
    <name evidence="3" type="ORF">PQG45_09795</name>
</gene>
<dbReference type="RefSeq" id="WP_315577014.1">
    <property type="nucleotide sequence ID" value="NZ_JARDXH010000005.1"/>
</dbReference>
<sequence>MNLASVLLISGRPTGSFQGSMTLFLVLFSFIALALIGVGVILYQKRKEWIAHSKMTYGKIVEISKRYARDDHSGRFPIYFPIVSYHVNGSEFRREADKGLAKNCEVGQEVPVRYLTENPYEASLNESTIPVLNPTVFFVLGILMLLSSIALSLLHR</sequence>
<keyword evidence="1" id="KW-1133">Transmembrane helix</keyword>
<feature type="domain" description="DUF3592" evidence="2">
    <location>
        <begin position="57"/>
        <end position="125"/>
    </location>
</feature>
<dbReference type="EMBL" id="JAVNWW010000005">
    <property type="protein sequence ID" value="MDU0809327.1"/>
    <property type="molecule type" value="Genomic_DNA"/>
</dbReference>
<protein>
    <submittedName>
        <fullName evidence="3">DUF3592 domain-containing protein</fullName>
    </submittedName>
</protein>
<keyword evidence="1" id="KW-0472">Membrane</keyword>
<feature type="transmembrane region" description="Helical" evidence="1">
    <location>
        <begin position="20"/>
        <end position="43"/>
    </location>
</feature>
<comment type="caution">
    <text evidence="3">The sequence shown here is derived from an EMBL/GenBank/DDBJ whole genome shotgun (WGS) entry which is preliminary data.</text>
</comment>
<evidence type="ECO:0000313" key="4">
    <source>
        <dbReference type="Proteomes" id="UP001249959"/>
    </source>
</evidence>
<dbReference type="InterPro" id="IPR021994">
    <property type="entry name" value="DUF3592"/>
</dbReference>
<reference evidence="3 4" key="1">
    <citation type="submission" date="2023-09" db="EMBL/GenBank/DDBJ databases">
        <title>Aquirufa genomes.</title>
        <authorList>
            <person name="Pitt A."/>
        </authorList>
    </citation>
    <scope>NUCLEOTIDE SEQUENCE [LARGE SCALE GENOMIC DNA]</scope>
    <source>
        <strain evidence="3 4">LEOWEIH-7C</strain>
    </source>
</reference>